<evidence type="ECO:0000313" key="13">
    <source>
        <dbReference type="EMBL" id="CEA01725.1"/>
    </source>
</evidence>
<dbReference type="NCBIfam" id="NF033855">
    <property type="entry name" value="tRNA_MNMC2"/>
    <property type="match status" value="1"/>
</dbReference>
<keyword evidence="5 10" id="KW-0949">S-adenosyl-L-methionine</keyword>
<evidence type="ECO:0000256" key="6">
    <source>
        <dbReference type="ARBA" id="ARBA00022694"/>
    </source>
</evidence>
<dbReference type="AlphaFoldDB" id="A0A078M629"/>
<evidence type="ECO:0000256" key="2">
    <source>
        <dbReference type="ARBA" id="ARBA00022603"/>
    </source>
</evidence>
<dbReference type="GO" id="GO:0032259">
    <property type="term" value="P:methylation"/>
    <property type="evidence" value="ECO:0007669"/>
    <property type="project" value="UniProtKB-KW"/>
</dbReference>
<dbReference type="InterPro" id="IPR029063">
    <property type="entry name" value="SAM-dependent_MTases_sf"/>
</dbReference>
<dbReference type="InterPro" id="IPR017610">
    <property type="entry name" value="tRNA_S-uridine_synth_MnmC_C"/>
</dbReference>
<keyword evidence="2 10" id="KW-0489">Methyltransferase</keyword>
<comment type="cofactor">
    <cofactor evidence="10">
        <name>FAD</name>
        <dbReference type="ChEBI" id="CHEBI:57692"/>
    </cofactor>
</comment>
<evidence type="ECO:0000256" key="8">
    <source>
        <dbReference type="ARBA" id="ARBA00023002"/>
    </source>
</evidence>
<dbReference type="InterPro" id="IPR008471">
    <property type="entry name" value="MnmC-like_methylTransf"/>
</dbReference>
<dbReference type="EMBL" id="LK391969">
    <property type="protein sequence ID" value="CEF25606.1"/>
    <property type="molecule type" value="Genomic_DNA"/>
</dbReference>
<dbReference type="Gene3D" id="3.30.9.10">
    <property type="entry name" value="D-Amino Acid Oxidase, subunit A, domain 2"/>
    <property type="match status" value="1"/>
</dbReference>
<dbReference type="GO" id="GO:0002098">
    <property type="term" value="P:tRNA wobble uridine modification"/>
    <property type="evidence" value="ECO:0007669"/>
    <property type="project" value="TreeGrafter"/>
</dbReference>
<keyword evidence="7 10" id="KW-0274">FAD</keyword>
<dbReference type="SUPFAM" id="SSF51905">
    <property type="entry name" value="FAD/NAD(P)-binding domain"/>
    <property type="match status" value="1"/>
</dbReference>
<organism evidence="13">
    <name type="scientific">Pseudomonas saudimassiliensis</name>
    <dbReference type="NCBI Taxonomy" id="1461581"/>
    <lineage>
        <taxon>Bacteria</taxon>
        <taxon>Pseudomonadati</taxon>
        <taxon>Pseudomonadota</taxon>
        <taxon>Gammaproteobacteria</taxon>
        <taxon>Pseudomonadales</taxon>
        <taxon>Pseudomonadaceae</taxon>
        <taxon>Pseudomonas</taxon>
    </lineage>
</organism>
<dbReference type="Gene3D" id="3.50.50.60">
    <property type="entry name" value="FAD/NAD(P)-binding domain"/>
    <property type="match status" value="1"/>
</dbReference>
<dbReference type="GO" id="GO:0004808">
    <property type="term" value="F:tRNA (5-methylaminomethyl-2-thiouridylate)(34)-methyltransferase activity"/>
    <property type="evidence" value="ECO:0007669"/>
    <property type="project" value="UniProtKB-EC"/>
</dbReference>
<feature type="region of interest" description="FAD-dependent cmnm(5)s(2)U34 oxidoreductase" evidence="10">
    <location>
        <begin position="263"/>
        <end position="660"/>
    </location>
</feature>
<dbReference type="PANTHER" id="PTHR13847">
    <property type="entry name" value="SARCOSINE DEHYDROGENASE-RELATED"/>
    <property type="match status" value="1"/>
</dbReference>
<evidence type="ECO:0000256" key="3">
    <source>
        <dbReference type="ARBA" id="ARBA00022630"/>
    </source>
</evidence>
<evidence type="ECO:0000256" key="10">
    <source>
        <dbReference type="HAMAP-Rule" id="MF_01102"/>
    </source>
</evidence>
<dbReference type="GO" id="GO:0016645">
    <property type="term" value="F:oxidoreductase activity, acting on the CH-NH group of donors"/>
    <property type="evidence" value="ECO:0007669"/>
    <property type="project" value="InterPro"/>
</dbReference>
<comment type="catalytic activity">
    <reaction evidence="10">
        <text>5-aminomethyl-2-thiouridine(34) in tRNA + S-adenosyl-L-methionine = 5-methylaminomethyl-2-thiouridine(34) in tRNA + S-adenosyl-L-homocysteine + H(+)</text>
        <dbReference type="Rhea" id="RHEA:19569"/>
        <dbReference type="Rhea" id="RHEA-COMP:10195"/>
        <dbReference type="Rhea" id="RHEA-COMP:10197"/>
        <dbReference type="ChEBI" id="CHEBI:15378"/>
        <dbReference type="ChEBI" id="CHEBI:57856"/>
        <dbReference type="ChEBI" id="CHEBI:59789"/>
        <dbReference type="ChEBI" id="CHEBI:74454"/>
        <dbReference type="ChEBI" id="CHEBI:74455"/>
        <dbReference type="EC" id="2.1.1.61"/>
    </reaction>
</comment>
<dbReference type="EC" id="2.1.1.61" evidence="10"/>
<feature type="domain" description="MnmC-like methyltransferase" evidence="12">
    <location>
        <begin position="113"/>
        <end position="235"/>
    </location>
</feature>
<proteinExistence type="inferred from homology"/>
<comment type="similarity">
    <text evidence="10">In the C-terminal section; belongs to the DAO family.</text>
</comment>
<protein>
    <recommendedName>
        <fullName evidence="10">tRNA 5-methylaminomethyl-2-thiouridine biosynthesis bifunctional protein MnmC</fullName>
        <shortName evidence="10">tRNA mnm(5)s(2)U biosynthesis bifunctional protein</shortName>
    </recommendedName>
    <domain>
        <recommendedName>
            <fullName evidence="10">tRNA (mnm(5)s(2)U34)-methyltransferase</fullName>
            <ecNumber evidence="10">2.1.1.61</ecNumber>
        </recommendedName>
    </domain>
    <domain>
        <recommendedName>
            <fullName evidence="10">FAD-dependent cmnm(5)s(2)U34 oxidoreductase</fullName>
            <ecNumber evidence="10">1.5.-.-</ecNumber>
        </recommendedName>
    </domain>
</protein>
<evidence type="ECO:0000256" key="4">
    <source>
        <dbReference type="ARBA" id="ARBA00022679"/>
    </source>
</evidence>
<keyword evidence="6 10" id="KW-0819">tRNA processing</keyword>
<keyword evidence="9 10" id="KW-0511">Multifunctional enzyme</keyword>
<accession>A0A078M629</accession>
<dbReference type="Gene3D" id="3.40.50.150">
    <property type="entry name" value="Vaccinia Virus protein VP39"/>
    <property type="match status" value="1"/>
</dbReference>
<name>A0A078M629_9PSED</name>
<feature type="region of interest" description="tRNA (mnm(5)s(2)U34)-methyltransferase" evidence="10">
    <location>
        <begin position="1"/>
        <end position="236"/>
    </location>
</feature>
<dbReference type="RefSeq" id="WP_044498185.1">
    <property type="nucleotide sequence ID" value="NZ_LK391969.1"/>
</dbReference>
<evidence type="ECO:0000256" key="5">
    <source>
        <dbReference type="ARBA" id="ARBA00022691"/>
    </source>
</evidence>
<keyword evidence="8 10" id="KW-0560">Oxidoreductase</keyword>
<dbReference type="NCBIfam" id="TIGR03197">
    <property type="entry name" value="MnmC_Cterm"/>
    <property type="match status" value="1"/>
</dbReference>
<comment type="similarity">
    <text evidence="10">In the N-terminal section; belongs to the methyltransferase superfamily. tRNA (mnm(5)s(2)U34)-methyltransferase family.</text>
</comment>
<comment type="function">
    <text evidence="10">Catalyzes the last two steps in the biosynthesis of 5-methylaminomethyl-2-thiouridine (mnm(5)s(2)U) at the wobble position (U34) in tRNA. Catalyzes the FAD-dependent demodification of cmnm(5)s(2)U34 to nm(5)s(2)U34, followed by the transfer of a methyl group from S-adenosyl-L-methionine to nm(5)s(2)U34, to form mnm(5)s(2)U34.</text>
</comment>
<keyword evidence="1 10" id="KW-0963">Cytoplasm</keyword>
<evidence type="ECO:0000256" key="9">
    <source>
        <dbReference type="ARBA" id="ARBA00023268"/>
    </source>
</evidence>
<dbReference type="InterPro" id="IPR047785">
    <property type="entry name" value="tRNA_MNMC2"/>
</dbReference>
<evidence type="ECO:0000256" key="1">
    <source>
        <dbReference type="ARBA" id="ARBA00022490"/>
    </source>
</evidence>
<dbReference type="GO" id="GO:0050660">
    <property type="term" value="F:flavin adenine dinucleotide binding"/>
    <property type="evidence" value="ECO:0007669"/>
    <property type="project" value="UniProtKB-UniRule"/>
</dbReference>
<keyword evidence="3 10" id="KW-0285">Flavoprotein</keyword>
<dbReference type="PANTHER" id="PTHR13847:SF283">
    <property type="entry name" value="TRNA 5-METHYLAMINOMETHYL-2-THIOURIDINE BIOSYNTHESIS BIFUNCTIONAL PROTEIN MNMC"/>
    <property type="match status" value="1"/>
</dbReference>
<dbReference type="Pfam" id="PF05430">
    <property type="entry name" value="Methyltransf_30"/>
    <property type="match status" value="1"/>
</dbReference>
<gene>
    <name evidence="10 13" type="primary">mnmC</name>
    <name evidence="13" type="ORF">BN1049_00513</name>
</gene>
<feature type="domain" description="FAD dependent oxidoreductase" evidence="11">
    <location>
        <begin position="260"/>
        <end position="629"/>
    </location>
</feature>
<evidence type="ECO:0000259" key="11">
    <source>
        <dbReference type="Pfam" id="PF01266"/>
    </source>
</evidence>
<reference evidence="13" key="1">
    <citation type="submission" date="2014-07" db="EMBL/GenBank/DDBJ databases">
        <authorList>
            <person name="Urmite Genomes Urmite Genomes"/>
        </authorList>
    </citation>
    <scope>NUCLEOTIDE SEQUENCE</scope>
    <source>
        <strain evidence="13">12M76_air</strain>
    </source>
</reference>
<sequence length="660" mass="72497">MKPSPPFADLSWSADGQPFSTQFGDVYFSRESGLEETRHVFLHHNNLPQRWAALPPGARFCICETGFGTGLNFLCGWQLWDQLAPADACLHFISTEKYPLSTNDLRRALALWPELQPWAEQLLDHYSDLAPGWQRFSLAGGRVTLTLLVGDLLDTLPQLDAVVDAWFLDGFAPAKNPDMWQPALYHEMARQSHTGTTVATFTSVGEVRRGLQAAGFTMGKVKGYGRKREMLAGVLEQPPATDWQAPWYQRPTVGERARSAVIIGAGLAGCSTAFALARRGWQVTVLERHDRPAAEASGNPQGILYTKLSPHQPPLSRFVQASYAYSLRVLNEILMQGESTWSPCGVLQLSCDEKEAARHRQLGEQGYPERFLHSVDADQASALAGFQLQRPGLFFPGAGWASPPTFCQALLQHPNIRLLTDSPVATLEREAGHWHARDDAGQTIASAAVAVVCSAADSLRFSQTQHLPLKAIRGQITHLPATDASLTLKSVLCAEGYISPAREGEHHLGASFRFDRLDTQPSTEENLSNLDILDQLSPALGEALQARQHDPAQLQARAALRCTSPDYLPLIGPVAAADAFRKDYAVLAKDASRQPETPPRWHKDLYVNTAHGSRGLVTCPLSGELIAAWADNEPLPLPRELAEAVHPNRFLLRQLVRGQA</sequence>
<dbReference type="EC" id="1.5.-.-" evidence="10"/>
<dbReference type="HAMAP" id="MF_01102">
    <property type="entry name" value="MnmC"/>
    <property type="match status" value="1"/>
</dbReference>
<dbReference type="EMBL" id="LM997413">
    <property type="protein sequence ID" value="CEA01725.1"/>
    <property type="molecule type" value="Genomic_DNA"/>
</dbReference>
<dbReference type="GO" id="GO:0005737">
    <property type="term" value="C:cytoplasm"/>
    <property type="evidence" value="ECO:0007669"/>
    <property type="project" value="UniProtKB-SubCell"/>
</dbReference>
<evidence type="ECO:0000259" key="12">
    <source>
        <dbReference type="Pfam" id="PF05430"/>
    </source>
</evidence>
<dbReference type="PATRIC" id="fig|1461581.3.peg.505"/>
<comment type="subcellular location">
    <subcellularLocation>
        <location evidence="10">Cytoplasm</location>
    </subcellularLocation>
</comment>
<dbReference type="InterPro" id="IPR006076">
    <property type="entry name" value="FAD-dep_OxRdtase"/>
</dbReference>
<dbReference type="NCBIfam" id="NF002481">
    <property type="entry name" value="PRK01747.1-2"/>
    <property type="match status" value="1"/>
</dbReference>
<dbReference type="InterPro" id="IPR023032">
    <property type="entry name" value="tRNA_MAMT_biosynth_bifunc_MnmC"/>
</dbReference>
<dbReference type="Pfam" id="PF01266">
    <property type="entry name" value="DAO"/>
    <property type="match status" value="1"/>
</dbReference>
<keyword evidence="4 10" id="KW-0808">Transferase</keyword>
<evidence type="ECO:0000256" key="7">
    <source>
        <dbReference type="ARBA" id="ARBA00022827"/>
    </source>
</evidence>
<dbReference type="SUPFAM" id="SSF54373">
    <property type="entry name" value="FAD-linked reductases, C-terminal domain"/>
    <property type="match status" value="1"/>
</dbReference>
<dbReference type="InterPro" id="IPR036188">
    <property type="entry name" value="FAD/NAD-bd_sf"/>
</dbReference>